<organism evidence="1 2">
    <name type="scientific">Clohesyomyces aquaticus</name>
    <dbReference type="NCBI Taxonomy" id="1231657"/>
    <lineage>
        <taxon>Eukaryota</taxon>
        <taxon>Fungi</taxon>
        <taxon>Dikarya</taxon>
        <taxon>Ascomycota</taxon>
        <taxon>Pezizomycotina</taxon>
        <taxon>Dothideomycetes</taxon>
        <taxon>Pleosporomycetidae</taxon>
        <taxon>Pleosporales</taxon>
        <taxon>Lindgomycetaceae</taxon>
        <taxon>Clohesyomyces</taxon>
    </lineage>
</organism>
<sequence>MLSFRGLPQTCQYISMLKLSLKMQPHLQWGSRRLPEGFDGACLVIQIPKLTSAQSISRRNTIPSRPWPIATWASVSMSRSWWQFCRSIRRGAEPLDQIFNLSALRCTAAAEARVRGESYGDGNCKRRDGFWGRMFEQALCENVVRWGASHSPNVRPWTSTRTDPTAASLDSYLYHSSNTDKLDSMQLDPMTSVSLDKSLQLASYG</sequence>
<protein>
    <submittedName>
        <fullName evidence="1">Uncharacterized protein</fullName>
    </submittedName>
</protein>
<accession>A0A1Y2A2B8</accession>
<dbReference type="AlphaFoldDB" id="A0A1Y2A2B8"/>
<name>A0A1Y2A2B8_9PLEO</name>
<keyword evidence="2" id="KW-1185">Reference proteome</keyword>
<evidence type="ECO:0000313" key="2">
    <source>
        <dbReference type="Proteomes" id="UP000193144"/>
    </source>
</evidence>
<reference evidence="1 2" key="1">
    <citation type="submission" date="2016-07" db="EMBL/GenBank/DDBJ databases">
        <title>Pervasive Adenine N6-methylation of Active Genes in Fungi.</title>
        <authorList>
            <consortium name="DOE Joint Genome Institute"/>
            <person name="Mondo S.J."/>
            <person name="Dannebaum R.O."/>
            <person name="Kuo R.C."/>
            <person name="Labutti K."/>
            <person name="Haridas S."/>
            <person name="Kuo A."/>
            <person name="Salamov A."/>
            <person name="Ahrendt S.R."/>
            <person name="Lipzen A."/>
            <person name="Sullivan W."/>
            <person name="Andreopoulos W.B."/>
            <person name="Clum A."/>
            <person name="Lindquist E."/>
            <person name="Daum C."/>
            <person name="Ramamoorthy G.K."/>
            <person name="Gryganskyi A."/>
            <person name="Culley D."/>
            <person name="Magnuson J.K."/>
            <person name="James T.Y."/>
            <person name="O'Malley M.A."/>
            <person name="Stajich J.E."/>
            <person name="Spatafora J.W."/>
            <person name="Visel A."/>
            <person name="Grigoriev I.V."/>
        </authorList>
    </citation>
    <scope>NUCLEOTIDE SEQUENCE [LARGE SCALE GENOMIC DNA]</scope>
    <source>
        <strain evidence="1 2">CBS 115471</strain>
    </source>
</reference>
<proteinExistence type="predicted"/>
<dbReference type="Proteomes" id="UP000193144">
    <property type="component" value="Unassembled WGS sequence"/>
</dbReference>
<gene>
    <name evidence="1" type="ORF">BCR34DRAFT_106444</name>
</gene>
<dbReference type="EMBL" id="MCFA01000018">
    <property type="protein sequence ID" value="ORY16447.1"/>
    <property type="molecule type" value="Genomic_DNA"/>
</dbReference>
<evidence type="ECO:0000313" key="1">
    <source>
        <dbReference type="EMBL" id="ORY16447.1"/>
    </source>
</evidence>
<comment type="caution">
    <text evidence="1">The sequence shown here is derived from an EMBL/GenBank/DDBJ whole genome shotgun (WGS) entry which is preliminary data.</text>
</comment>